<keyword evidence="2" id="KW-1185">Reference proteome</keyword>
<organism evidence="1 2">
    <name type="scientific">Spirosoma telluris</name>
    <dbReference type="NCBI Taxonomy" id="2183553"/>
    <lineage>
        <taxon>Bacteria</taxon>
        <taxon>Pseudomonadati</taxon>
        <taxon>Bacteroidota</taxon>
        <taxon>Cytophagia</taxon>
        <taxon>Cytophagales</taxon>
        <taxon>Cytophagaceae</taxon>
        <taxon>Spirosoma</taxon>
    </lineage>
</organism>
<dbReference type="AlphaFoldDB" id="A0A327NH20"/>
<dbReference type="EMBL" id="QLII01000001">
    <property type="protein sequence ID" value="RAI74093.1"/>
    <property type="molecule type" value="Genomic_DNA"/>
</dbReference>
<reference evidence="1 2" key="1">
    <citation type="submission" date="2018-06" db="EMBL/GenBank/DDBJ databases">
        <title>Spirosoma sp. HMF3257 Genome sequencing and assembly.</title>
        <authorList>
            <person name="Kang H."/>
            <person name="Cha I."/>
            <person name="Kim H."/>
            <person name="Kang J."/>
            <person name="Joh K."/>
        </authorList>
    </citation>
    <scope>NUCLEOTIDE SEQUENCE [LARGE SCALE GENOMIC DNA]</scope>
    <source>
        <strain evidence="1 2">HMF3257</strain>
    </source>
</reference>
<dbReference type="RefSeq" id="WP_111340965.1">
    <property type="nucleotide sequence ID" value="NZ_QLII01000001.1"/>
</dbReference>
<dbReference type="Proteomes" id="UP000249016">
    <property type="component" value="Unassembled WGS sequence"/>
</dbReference>
<gene>
    <name evidence="1" type="ORF">HMF3257_06575</name>
</gene>
<accession>A0A327NH20</accession>
<sequence length="85" mass="10025">MQRKYSIPFAFDKMLENLPRQLKWSLPDGFKLQFKVSPEHYQELLKEQNDDLIKPVSSEDVMTYKDYPIFIDDTISSITLGPLLE</sequence>
<dbReference type="OrthoDB" id="9991788at2"/>
<protein>
    <submittedName>
        <fullName evidence="1">Uncharacterized protein</fullName>
    </submittedName>
</protein>
<evidence type="ECO:0000313" key="2">
    <source>
        <dbReference type="Proteomes" id="UP000249016"/>
    </source>
</evidence>
<comment type="caution">
    <text evidence="1">The sequence shown here is derived from an EMBL/GenBank/DDBJ whole genome shotgun (WGS) entry which is preliminary data.</text>
</comment>
<name>A0A327NH20_9BACT</name>
<proteinExistence type="predicted"/>
<evidence type="ECO:0000313" key="1">
    <source>
        <dbReference type="EMBL" id="RAI74093.1"/>
    </source>
</evidence>